<dbReference type="AlphaFoldDB" id="A0A7R9A6S9"/>
<name>A0A7R9A6S9_9CRUS</name>
<accession>A0A7R9A6S9</accession>
<reference evidence="1" key="1">
    <citation type="submission" date="2020-11" db="EMBL/GenBank/DDBJ databases">
        <authorList>
            <person name="Tran Van P."/>
        </authorList>
    </citation>
    <scope>NUCLEOTIDE SEQUENCE</scope>
</reference>
<evidence type="ECO:0000313" key="2">
    <source>
        <dbReference type="Proteomes" id="UP000677054"/>
    </source>
</evidence>
<organism evidence="1">
    <name type="scientific">Darwinula stevensoni</name>
    <dbReference type="NCBI Taxonomy" id="69355"/>
    <lineage>
        <taxon>Eukaryota</taxon>
        <taxon>Metazoa</taxon>
        <taxon>Ecdysozoa</taxon>
        <taxon>Arthropoda</taxon>
        <taxon>Crustacea</taxon>
        <taxon>Oligostraca</taxon>
        <taxon>Ostracoda</taxon>
        <taxon>Podocopa</taxon>
        <taxon>Podocopida</taxon>
        <taxon>Darwinulocopina</taxon>
        <taxon>Darwinuloidea</taxon>
        <taxon>Darwinulidae</taxon>
        <taxon>Darwinula</taxon>
    </lineage>
</organism>
<proteinExistence type="predicted"/>
<protein>
    <submittedName>
        <fullName evidence="1">Uncharacterized protein</fullName>
    </submittedName>
</protein>
<dbReference type="Proteomes" id="UP000677054">
    <property type="component" value="Unassembled WGS sequence"/>
</dbReference>
<keyword evidence="2" id="KW-1185">Reference proteome</keyword>
<gene>
    <name evidence="1" type="ORF">DSTB1V02_LOCUS5160</name>
</gene>
<dbReference type="EMBL" id="LR900340">
    <property type="protein sequence ID" value="CAD7245286.1"/>
    <property type="molecule type" value="Genomic_DNA"/>
</dbReference>
<evidence type="ECO:0000313" key="1">
    <source>
        <dbReference type="EMBL" id="CAD7245286.1"/>
    </source>
</evidence>
<dbReference type="EMBL" id="CAJPEV010000823">
    <property type="protein sequence ID" value="CAG0888847.1"/>
    <property type="molecule type" value="Genomic_DNA"/>
</dbReference>
<sequence length="177" mass="20790">MGQGKLVDLVSVKRSHGRLQMYDSTECDARVEEVVEKDEDEREVEVYLVRRPMRCISPQVHDICSLPKSLLHWALVFKFRDHQKTVRRFEIKKRGNYIEAHVEEEWPSIATERDFLGVWKSSPKKLLTLARTNELNKKRYSPHNSNCQHWVKEMAKDLPVSIREKLNGFRAFGGNAR</sequence>